<dbReference type="InterPro" id="IPR012292">
    <property type="entry name" value="Globin/Proto"/>
</dbReference>
<comment type="similarity">
    <text evidence="5">Belongs to the truncated hemoglobin family. Group II subfamily.</text>
</comment>
<dbReference type="Gene3D" id="1.10.490.10">
    <property type="entry name" value="Globins"/>
    <property type="match status" value="1"/>
</dbReference>
<dbReference type="GO" id="GO:0005344">
    <property type="term" value="F:oxygen carrier activity"/>
    <property type="evidence" value="ECO:0007669"/>
    <property type="project" value="InterPro"/>
</dbReference>
<dbReference type="PANTHER" id="PTHR47366:SF1">
    <property type="entry name" value="TWO-ON-TWO HEMOGLOBIN-3"/>
    <property type="match status" value="1"/>
</dbReference>
<accession>A0A3B0RA10</accession>
<dbReference type="EMBL" id="UOEI01000031">
    <property type="protein sequence ID" value="VAV90134.1"/>
    <property type="molecule type" value="Genomic_DNA"/>
</dbReference>
<evidence type="ECO:0000256" key="3">
    <source>
        <dbReference type="ARBA" id="ARBA00022723"/>
    </source>
</evidence>
<reference evidence="6" key="1">
    <citation type="submission" date="2018-06" db="EMBL/GenBank/DDBJ databases">
        <authorList>
            <person name="Zhirakovskaya E."/>
        </authorList>
    </citation>
    <scope>NUCLEOTIDE SEQUENCE</scope>
</reference>
<dbReference type="CDD" id="cd14773">
    <property type="entry name" value="TrHb2_PhHbO-like_O"/>
    <property type="match status" value="1"/>
</dbReference>
<dbReference type="InterPro" id="IPR044203">
    <property type="entry name" value="GlbO/GLB3-like"/>
</dbReference>
<keyword evidence="1" id="KW-0813">Transport</keyword>
<evidence type="ECO:0000256" key="1">
    <source>
        <dbReference type="ARBA" id="ARBA00022448"/>
    </source>
</evidence>
<dbReference type="GO" id="GO:0019825">
    <property type="term" value="F:oxygen binding"/>
    <property type="evidence" value="ECO:0007669"/>
    <property type="project" value="InterPro"/>
</dbReference>
<evidence type="ECO:0000313" key="6">
    <source>
        <dbReference type="EMBL" id="VAV90134.1"/>
    </source>
</evidence>
<dbReference type="Pfam" id="PF01152">
    <property type="entry name" value="Bac_globin"/>
    <property type="match status" value="1"/>
</dbReference>
<keyword evidence="4" id="KW-0408">Iron</keyword>
<dbReference type="InterPro" id="IPR009050">
    <property type="entry name" value="Globin-like_sf"/>
</dbReference>
<dbReference type="AlphaFoldDB" id="A0A3B0RA10"/>
<evidence type="ECO:0000256" key="4">
    <source>
        <dbReference type="ARBA" id="ARBA00023004"/>
    </source>
</evidence>
<evidence type="ECO:0000256" key="5">
    <source>
        <dbReference type="ARBA" id="ARBA00034496"/>
    </source>
</evidence>
<sequence length="132" mass="15054">MTEAENPWGSDPTPFDALGGQERIRSIVDRFYDIVDADALNLRAMLPEDDAVSRQKLFEYLVEWTGGPDLYSSHRGHPRMRMRHMPFAIGEAEVDAWLACMERSLDDNEVSGPVRAFLDGKFTALAQHMRNR</sequence>
<dbReference type="InterPro" id="IPR001486">
    <property type="entry name" value="Hemoglobin_trunc"/>
</dbReference>
<dbReference type="GO" id="GO:0020037">
    <property type="term" value="F:heme binding"/>
    <property type="evidence" value="ECO:0007669"/>
    <property type="project" value="InterPro"/>
</dbReference>
<name>A0A3B0RA10_9ZZZZ</name>
<evidence type="ECO:0000256" key="2">
    <source>
        <dbReference type="ARBA" id="ARBA00022617"/>
    </source>
</evidence>
<dbReference type="PANTHER" id="PTHR47366">
    <property type="entry name" value="TWO-ON-TWO HEMOGLOBIN-3"/>
    <property type="match status" value="1"/>
</dbReference>
<dbReference type="GO" id="GO:0046872">
    <property type="term" value="F:metal ion binding"/>
    <property type="evidence" value="ECO:0007669"/>
    <property type="project" value="UniProtKB-KW"/>
</dbReference>
<organism evidence="6">
    <name type="scientific">hydrothermal vent metagenome</name>
    <dbReference type="NCBI Taxonomy" id="652676"/>
    <lineage>
        <taxon>unclassified sequences</taxon>
        <taxon>metagenomes</taxon>
        <taxon>ecological metagenomes</taxon>
    </lineage>
</organism>
<gene>
    <name evidence="6" type="ORF">MNBD_ACTINO01-652</name>
</gene>
<keyword evidence="2" id="KW-0349">Heme</keyword>
<protein>
    <submittedName>
        <fullName evidence="6">Hemoglobin-like protein HbO</fullName>
    </submittedName>
</protein>
<keyword evidence="3" id="KW-0479">Metal-binding</keyword>
<dbReference type="SUPFAM" id="SSF46458">
    <property type="entry name" value="Globin-like"/>
    <property type="match status" value="1"/>
</dbReference>
<proteinExistence type="inferred from homology"/>